<protein>
    <submittedName>
        <fullName evidence="1">Uncharacterized protein</fullName>
    </submittedName>
</protein>
<sequence length="68" mass="7605">MRDGLPVRVLYSQVPELRRSLQTDLRGLLDSLRRWADTHYPDSATALVAHVFAITDPVPLHVSGTPIL</sequence>
<evidence type="ECO:0000313" key="1">
    <source>
        <dbReference type="EMBL" id="TCC23325.1"/>
    </source>
</evidence>
<dbReference type="RefSeq" id="WP_131295228.1">
    <property type="nucleotide sequence ID" value="NZ_SJKA01000017.1"/>
</dbReference>
<dbReference type="EMBL" id="SJKA01000017">
    <property type="protein sequence ID" value="TCC23325.1"/>
    <property type="molecule type" value="Genomic_DNA"/>
</dbReference>
<evidence type="ECO:0000313" key="2">
    <source>
        <dbReference type="Proteomes" id="UP000292695"/>
    </source>
</evidence>
<dbReference type="AlphaFoldDB" id="A0A4R0I349"/>
<reference evidence="1 2" key="1">
    <citation type="submission" date="2019-02" db="EMBL/GenBank/DDBJ databases">
        <title>Kribbella capetownensis sp. nov. and Kribbella speibonae sp. nov., isolated from soil.</title>
        <authorList>
            <person name="Curtis S.M."/>
            <person name="Norton I."/>
            <person name="Everest G.J."/>
            <person name="Meyers P.R."/>
        </authorList>
    </citation>
    <scope>NUCLEOTIDE SEQUENCE [LARGE SCALE GENOMIC DNA]</scope>
    <source>
        <strain evidence="1 2">DSM 27082</strain>
    </source>
</reference>
<keyword evidence="2" id="KW-1185">Reference proteome</keyword>
<accession>A0A4R0I349</accession>
<dbReference type="Proteomes" id="UP000292695">
    <property type="component" value="Unassembled WGS sequence"/>
</dbReference>
<gene>
    <name evidence="1" type="ORF">E0H50_34665</name>
</gene>
<comment type="caution">
    <text evidence="1">The sequence shown here is derived from an EMBL/GenBank/DDBJ whole genome shotgun (WGS) entry which is preliminary data.</text>
</comment>
<name>A0A4R0I349_9ACTN</name>
<dbReference type="OrthoDB" id="581789at2"/>
<proteinExistence type="predicted"/>
<organism evidence="1 2">
    <name type="scientific">Kribbella sindirgiensis</name>
    <dbReference type="NCBI Taxonomy" id="1124744"/>
    <lineage>
        <taxon>Bacteria</taxon>
        <taxon>Bacillati</taxon>
        <taxon>Actinomycetota</taxon>
        <taxon>Actinomycetes</taxon>
        <taxon>Propionibacteriales</taxon>
        <taxon>Kribbellaceae</taxon>
        <taxon>Kribbella</taxon>
    </lineage>
</organism>